<gene>
    <name evidence="2" type="ORF">COU00_00170</name>
</gene>
<sequence>MRSISDSAIRNLLIAALIIMIIILGLFSASVFASDGSVLIGGRISMVIPAPSPLGTAPGPLAVSWICAPCAVPPGPPACCPPPGDLQQRLIGPQYSGNTLADVFVYSPYSAKRYTSILIPKSSRTCASPRPGAFFLGKGIPARPGQNALLMTAIGCSK</sequence>
<name>A0A2M6WN61_9BACT</name>
<protein>
    <submittedName>
        <fullName evidence="2">Uncharacterized protein</fullName>
    </submittedName>
</protein>
<keyword evidence="1" id="KW-1133">Transmembrane helix</keyword>
<evidence type="ECO:0000256" key="1">
    <source>
        <dbReference type="SAM" id="Phobius"/>
    </source>
</evidence>
<keyword evidence="1" id="KW-0472">Membrane</keyword>
<keyword evidence="1" id="KW-0812">Transmembrane</keyword>
<accession>A0A2M6WN61</accession>
<feature type="transmembrane region" description="Helical" evidence="1">
    <location>
        <begin position="12"/>
        <end position="33"/>
    </location>
</feature>
<dbReference type="AlphaFoldDB" id="A0A2M6WN61"/>
<organism evidence="2 3">
    <name type="scientific">Candidatus Falkowbacteria bacterium CG10_big_fil_rev_8_21_14_0_10_43_11</name>
    <dbReference type="NCBI Taxonomy" id="1974568"/>
    <lineage>
        <taxon>Bacteria</taxon>
        <taxon>Candidatus Falkowiibacteriota</taxon>
    </lineage>
</organism>
<comment type="caution">
    <text evidence="2">The sequence shown here is derived from an EMBL/GenBank/DDBJ whole genome shotgun (WGS) entry which is preliminary data.</text>
</comment>
<dbReference type="Proteomes" id="UP000229335">
    <property type="component" value="Unassembled WGS sequence"/>
</dbReference>
<evidence type="ECO:0000313" key="2">
    <source>
        <dbReference type="EMBL" id="PIT94219.1"/>
    </source>
</evidence>
<evidence type="ECO:0000313" key="3">
    <source>
        <dbReference type="Proteomes" id="UP000229335"/>
    </source>
</evidence>
<reference evidence="3" key="1">
    <citation type="submission" date="2017-09" db="EMBL/GenBank/DDBJ databases">
        <title>Depth-based differentiation of microbial function through sediment-hosted aquifers and enrichment of novel symbionts in the deep terrestrial subsurface.</title>
        <authorList>
            <person name="Probst A.J."/>
            <person name="Ladd B."/>
            <person name="Jarett J.K."/>
            <person name="Geller-Mcgrath D.E."/>
            <person name="Sieber C.M.K."/>
            <person name="Emerson J.B."/>
            <person name="Anantharaman K."/>
            <person name="Thomas B.C."/>
            <person name="Malmstrom R."/>
            <person name="Stieglmeier M."/>
            <person name="Klingl A."/>
            <person name="Woyke T."/>
            <person name="Ryan C.M."/>
            <person name="Banfield J.F."/>
        </authorList>
    </citation>
    <scope>NUCLEOTIDE SEQUENCE [LARGE SCALE GENOMIC DNA]</scope>
</reference>
<dbReference type="EMBL" id="PFAS01000003">
    <property type="protein sequence ID" value="PIT94219.1"/>
    <property type="molecule type" value="Genomic_DNA"/>
</dbReference>
<proteinExistence type="predicted"/>